<feature type="region of interest" description="Disordered" evidence="1">
    <location>
        <begin position="141"/>
        <end position="160"/>
    </location>
</feature>
<accession>A0A2N9INU2</accession>
<name>A0A2N9INU2_FAGSY</name>
<evidence type="ECO:0008006" key="3">
    <source>
        <dbReference type="Google" id="ProtNLM"/>
    </source>
</evidence>
<reference evidence="2" key="1">
    <citation type="submission" date="2018-02" db="EMBL/GenBank/DDBJ databases">
        <authorList>
            <person name="Cohen D.B."/>
            <person name="Kent A.D."/>
        </authorList>
    </citation>
    <scope>NUCLEOTIDE SEQUENCE</scope>
</reference>
<protein>
    <recommendedName>
        <fullName evidence="3">Transposase MuDR plant domain-containing protein</fullName>
    </recommendedName>
</protein>
<gene>
    <name evidence="2" type="ORF">FSB_LOCUS53722</name>
</gene>
<evidence type="ECO:0000313" key="2">
    <source>
        <dbReference type="EMBL" id="SPD25840.1"/>
    </source>
</evidence>
<organism evidence="2">
    <name type="scientific">Fagus sylvatica</name>
    <name type="common">Beechnut</name>
    <dbReference type="NCBI Taxonomy" id="28930"/>
    <lineage>
        <taxon>Eukaryota</taxon>
        <taxon>Viridiplantae</taxon>
        <taxon>Streptophyta</taxon>
        <taxon>Embryophyta</taxon>
        <taxon>Tracheophyta</taxon>
        <taxon>Spermatophyta</taxon>
        <taxon>Magnoliopsida</taxon>
        <taxon>eudicotyledons</taxon>
        <taxon>Gunneridae</taxon>
        <taxon>Pentapetalae</taxon>
        <taxon>rosids</taxon>
        <taxon>fabids</taxon>
        <taxon>Fagales</taxon>
        <taxon>Fagaceae</taxon>
        <taxon>Fagus</taxon>
    </lineage>
</organism>
<proteinExistence type="predicted"/>
<feature type="compositionally biased region" description="Basic and acidic residues" evidence="1">
    <location>
        <begin position="141"/>
        <end position="152"/>
    </location>
</feature>
<sequence length="334" mass="37788">MAPVTVYIRYNGEIIFGGDHGVQYEGMHMKIIRVKQGISFKKLRRKIFSALELDHHSNVITITFRCPQEILSQRVVYMPMLINDDNAVNHMFDVLNETPQLKDVQHANLDGYGGEELQGDYNVLTQPLTTPYCDIPTPLEERGGSSSRHEHLSPTLMDGCDPNRYEEHVPSIVIPVNGEGIQDEGVQDDHLDDVFIASQTLHDIDDVRDDYEDSDCELIVNGCDNVDDDIQAQDSTHHIPTMEAPSPSFIANTWDNINIPCDHVVTPLYTWSKEMEFRKGLIFSNKAEVEYAAKIYSIDRNQKYKVTSPTSTSFCVPRRVPPTPIVYVPKAPVV</sequence>
<dbReference type="AlphaFoldDB" id="A0A2N9INU2"/>
<dbReference type="EMBL" id="OIVN01006134">
    <property type="protein sequence ID" value="SPD25840.1"/>
    <property type="molecule type" value="Genomic_DNA"/>
</dbReference>
<evidence type="ECO:0000256" key="1">
    <source>
        <dbReference type="SAM" id="MobiDB-lite"/>
    </source>
</evidence>